<evidence type="ECO:0000256" key="4">
    <source>
        <dbReference type="ARBA" id="ARBA00022840"/>
    </source>
</evidence>
<reference evidence="10 11" key="1">
    <citation type="submission" date="2016-10" db="EMBL/GenBank/DDBJ databases">
        <authorList>
            <person name="de Groot N.N."/>
        </authorList>
    </citation>
    <scope>NUCLEOTIDE SEQUENCE [LARGE SCALE GENOMIC DNA]</scope>
    <source>
        <strain evidence="10 11">DSM 44993</strain>
    </source>
</reference>
<evidence type="ECO:0000313" key="11">
    <source>
        <dbReference type="Proteomes" id="UP000198582"/>
    </source>
</evidence>
<evidence type="ECO:0000259" key="9">
    <source>
        <dbReference type="PROSITE" id="PS50929"/>
    </source>
</evidence>
<feature type="transmembrane region" description="Helical" evidence="7">
    <location>
        <begin position="20"/>
        <end position="45"/>
    </location>
</feature>
<comment type="subcellular location">
    <subcellularLocation>
        <location evidence="1">Cell membrane</location>
        <topology evidence="1">Multi-pass membrane protein</topology>
    </subcellularLocation>
</comment>
<dbReference type="AlphaFoldDB" id="A0A1H8YKC7"/>
<dbReference type="Proteomes" id="UP000198582">
    <property type="component" value="Unassembled WGS sequence"/>
</dbReference>
<dbReference type="GO" id="GO:0016887">
    <property type="term" value="F:ATP hydrolysis activity"/>
    <property type="evidence" value="ECO:0007669"/>
    <property type="project" value="InterPro"/>
</dbReference>
<dbReference type="InterPro" id="IPR039421">
    <property type="entry name" value="Type_1_exporter"/>
</dbReference>
<keyword evidence="3" id="KW-0547">Nucleotide-binding</keyword>
<evidence type="ECO:0000313" key="10">
    <source>
        <dbReference type="EMBL" id="SEP52664.1"/>
    </source>
</evidence>
<dbReference type="InterPro" id="IPR003593">
    <property type="entry name" value="AAA+_ATPase"/>
</dbReference>
<dbReference type="PROSITE" id="PS50929">
    <property type="entry name" value="ABC_TM1F"/>
    <property type="match status" value="1"/>
</dbReference>
<dbReference type="GO" id="GO:0005524">
    <property type="term" value="F:ATP binding"/>
    <property type="evidence" value="ECO:0007669"/>
    <property type="project" value="UniProtKB-KW"/>
</dbReference>
<evidence type="ECO:0000256" key="2">
    <source>
        <dbReference type="ARBA" id="ARBA00022692"/>
    </source>
</evidence>
<dbReference type="InterPro" id="IPR036640">
    <property type="entry name" value="ABC1_TM_sf"/>
</dbReference>
<name>A0A1H8YKC7_9PSEU</name>
<dbReference type="InterPro" id="IPR011527">
    <property type="entry name" value="ABC1_TM_dom"/>
</dbReference>
<feature type="transmembrane region" description="Helical" evidence="7">
    <location>
        <begin position="156"/>
        <end position="175"/>
    </location>
</feature>
<feature type="transmembrane region" description="Helical" evidence="7">
    <location>
        <begin position="267"/>
        <end position="286"/>
    </location>
</feature>
<dbReference type="GO" id="GO:0034775">
    <property type="term" value="P:glutathione transmembrane transport"/>
    <property type="evidence" value="ECO:0007669"/>
    <property type="project" value="InterPro"/>
</dbReference>
<dbReference type="GO" id="GO:0005886">
    <property type="term" value="C:plasma membrane"/>
    <property type="evidence" value="ECO:0007669"/>
    <property type="project" value="UniProtKB-SubCell"/>
</dbReference>
<dbReference type="Gene3D" id="1.20.1560.10">
    <property type="entry name" value="ABC transporter type 1, transmembrane domain"/>
    <property type="match status" value="1"/>
</dbReference>
<dbReference type="InterPro" id="IPR014223">
    <property type="entry name" value="ABC_CydC/D"/>
</dbReference>
<protein>
    <submittedName>
        <fullName evidence="10">ATP-binding cassette, subfamily C, CydC</fullName>
    </submittedName>
</protein>
<dbReference type="SUPFAM" id="SSF90123">
    <property type="entry name" value="ABC transporter transmembrane region"/>
    <property type="match status" value="1"/>
</dbReference>
<evidence type="ECO:0000256" key="7">
    <source>
        <dbReference type="SAM" id="Phobius"/>
    </source>
</evidence>
<dbReference type="InterPro" id="IPR017871">
    <property type="entry name" value="ABC_transporter-like_CS"/>
</dbReference>
<keyword evidence="2 7" id="KW-0812">Transmembrane</keyword>
<dbReference type="InterPro" id="IPR003439">
    <property type="entry name" value="ABC_transporter-like_ATP-bd"/>
</dbReference>
<dbReference type="NCBIfam" id="TIGR02868">
    <property type="entry name" value="CydC"/>
    <property type="match status" value="1"/>
</dbReference>
<keyword evidence="11" id="KW-1185">Reference proteome</keyword>
<evidence type="ECO:0000259" key="8">
    <source>
        <dbReference type="PROSITE" id="PS50893"/>
    </source>
</evidence>
<evidence type="ECO:0000256" key="3">
    <source>
        <dbReference type="ARBA" id="ARBA00022741"/>
    </source>
</evidence>
<sequence length="535" mass="55179">MCRKPSETREKDTVDIPRLIRAALLAAGAELSGLALTGTAAWLLLRAAERPPLAALTVAVLAVRVFALLRGGLRYAERLAGHEVVLRHLAELRTRVYEALLPQRVARHSGADLVTRLVSDVDAVQDAVLRLLLPAGVAMIAGVVVTTVVALASLPAAAAVATGLVVAALLPWPAARLTAAASAAAAPARQELAERAVELSTGRRELIAYGAEPAARAAAGAVADGLAARSRRTSAWMAALTAAGVLVQLATTAAVALLSAASVPVTAALTLSVMALFEVVLPLTAASRRLPEVRASLRRVRAVLGERPTPREDEEPGPGHLRLHDVGVTHPGRPPALAGVSLDLPPGRRLGILGPSGSGKTTLLHVLLAFVEPTSGHVTIDGRPLREHDARVVSGALADAHVFHTTVRENLRLAKPRATDGELLEACATAGFDLPLDRGTGPDGAALSGGQRQRLALARAVLAAPPVLLLDEPVEGLDPEHGDEVLARVLAAAKGTVVLVTHRPGQLAGFDQVLTLADGRPAPRASAAGPAPGSR</sequence>
<dbReference type="GO" id="GO:0045454">
    <property type="term" value="P:cell redox homeostasis"/>
    <property type="evidence" value="ECO:0007669"/>
    <property type="project" value="InterPro"/>
</dbReference>
<evidence type="ECO:0000256" key="1">
    <source>
        <dbReference type="ARBA" id="ARBA00004651"/>
    </source>
</evidence>
<dbReference type="EMBL" id="FOEF01000021">
    <property type="protein sequence ID" value="SEP52664.1"/>
    <property type="molecule type" value="Genomic_DNA"/>
</dbReference>
<feature type="domain" description="ABC transporter" evidence="8">
    <location>
        <begin position="321"/>
        <end position="535"/>
    </location>
</feature>
<keyword evidence="4 10" id="KW-0067">ATP-binding</keyword>
<dbReference type="InterPro" id="IPR027417">
    <property type="entry name" value="P-loop_NTPase"/>
</dbReference>
<evidence type="ECO:0000256" key="6">
    <source>
        <dbReference type="ARBA" id="ARBA00023136"/>
    </source>
</evidence>
<organism evidence="10 11">
    <name type="scientific">Amycolatopsis saalfeldensis</name>
    <dbReference type="NCBI Taxonomy" id="394193"/>
    <lineage>
        <taxon>Bacteria</taxon>
        <taxon>Bacillati</taxon>
        <taxon>Actinomycetota</taxon>
        <taxon>Actinomycetes</taxon>
        <taxon>Pseudonocardiales</taxon>
        <taxon>Pseudonocardiaceae</taxon>
        <taxon>Amycolatopsis</taxon>
    </lineage>
</organism>
<keyword evidence="6 7" id="KW-0472">Membrane</keyword>
<feature type="transmembrane region" description="Helical" evidence="7">
    <location>
        <begin position="51"/>
        <end position="69"/>
    </location>
</feature>
<accession>A0A1H8YKC7</accession>
<dbReference type="GO" id="GO:0034040">
    <property type="term" value="F:ATPase-coupled lipid transmembrane transporter activity"/>
    <property type="evidence" value="ECO:0007669"/>
    <property type="project" value="TreeGrafter"/>
</dbReference>
<dbReference type="CDD" id="cd03228">
    <property type="entry name" value="ABCC_MRP_Like"/>
    <property type="match status" value="1"/>
</dbReference>
<evidence type="ECO:0000256" key="5">
    <source>
        <dbReference type="ARBA" id="ARBA00022989"/>
    </source>
</evidence>
<gene>
    <name evidence="10" type="ORF">SAMN04489732_121135</name>
</gene>
<dbReference type="Pfam" id="PF00005">
    <property type="entry name" value="ABC_tran"/>
    <property type="match status" value="1"/>
</dbReference>
<feature type="transmembrane region" description="Helical" evidence="7">
    <location>
        <begin position="131"/>
        <end position="150"/>
    </location>
</feature>
<keyword evidence="5 7" id="KW-1133">Transmembrane helix</keyword>
<proteinExistence type="predicted"/>
<dbReference type="PANTHER" id="PTHR24221">
    <property type="entry name" value="ATP-BINDING CASSETTE SUB-FAMILY B"/>
    <property type="match status" value="1"/>
</dbReference>
<dbReference type="STRING" id="394193.SAMN04489732_121135"/>
<dbReference type="PANTHER" id="PTHR24221:SF654">
    <property type="entry name" value="ATP-BINDING CASSETTE SUB-FAMILY B MEMBER 6"/>
    <property type="match status" value="1"/>
</dbReference>
<dbReference type="PROSITE" id="PS50893">
    <property type="entry name" value="ABC_TRANSPORTER_2"/>
    <property type="match status" value="1"/>
</dbReference>
<dbReference type="SMART" id="SM00382">
    <property type="entry name" value="AAA"/>
    <property type="match status" value="1"/>
</dbReference>
<dbReference type="SUPFAM" id="SSF52540">
    <property type="entry name" value="P-loop containing nucleoside triphosphate hydrolases"/>
    <property type="match status" value="1"/>
</dbReference>
<feature type="transmembrane region" description="Helical" evidence="7">
    <location>
        <begin position="236"/>
        <end position="261"/>
    </location>
</feature>
<dbReference type="Gene3D" id="3.40.50.300">
    <property type="entry name" value="P-loop containing nucleotide triphosphate hydrolases"/>
    <property type="match status" value="1"/>
</dbReference>
<dbReference type="PROSITE" id="PS00211">
    <property type="entry name" value="ABC_TRANSPORTER_1"/>
    <property type="match status" value="1"/>
</dbReference>
<dbReference type="GO" id="GO:0140359">
    <property type="term" value="F:ABC-type transporter activity"/>
    <property type="evidence" value="ECO:0007669"/>
    <property type="project" value="InterPro"/>
</dbReference>
<feature type="domain" description="ABC transmembrane type-1" evidence="9">
    <location>
        <begin position="22"/>
        <end position="295"/>
    </location>
</feature>